<evidence type="ECO:0000313" key="1">
    <source>
        <dbReference type="EMBL" id="KZL91281.1"/>
    </source>
</evidence>
<dbReference type="InterPro" id="IPR006626">
    <property type="entry name" value="PbH1"/>
</dbReference>
<accession>A0A162SHV2</accession>
<protein>
    <submittedName>
        <fullName evidence="1">N-acetylmuramoyl-L-alanine amidase LytC</fullName>
        <ecNumber evidence="1">3.5.1.28</ecNumber>
    </submittedName>
</protein>
<dbReference type="Gene3D" id="3.40.50.12090">
    <property type="match status" value="3"/>
</dbReference>
<proteinExistence type="predicted"/>
<organism evidence="1 2">
    <name type="scientific">Clostridium magnum DSM 2767</name>
    <dbReference type="NCBI Taxonomy" id="1121326"/>
    <lineage>
        <taxon>Bacteria</taxon>
        <taxon>Bacillati</taxon>
        <taxon>Bacillota</taxon>
        <taxon>Clostridia</taxon>
        <taxon>Eubacteriales</taxon>
        <taxon>Clostridiaceae</taxon>
        <taxon>Clostridium</taxon>
    </lineage>
</organism>
<keyword evidence="1" id="KW-0378">Hydrolase</keyword>
<dbReference type="OrthoDB" id="1892132at2"/>
<dbReference type="PANTHER" id="PTHR30032">
    <property type="entry name" value="N-ACETYLMURAMOYL-L-ALANINE AMIDASE-RELATED"/>
    <property type="match status" value="1"/>
</dbReference>
<reference evidence="1 2" key="1">
    <citation type="submission" date="2016-04" db="EMBL/GenBank/DDBJ databases">
        <title>Genome sequence of Clostridium magnum DSM 2767.</title>
        <authorList>
            <person name="Poehlein A."/>
            <person name="Uhlig R."/>
            <person name="Fischer R."/>
            <person name="Bahl H."/>
            <person name="Daniel R."/>
        </authorList>
    </citation>
    <scope>NUCLEOTIDE SEQUENCE [LARGE SCALE GENOMIC DNA]</scope>
    <source>
        <strain evidence="1 2">DSM 2767</strain>
    </source>
</reference>
<comment type="caution">
    <text evidence="1">The sequence shown here is derived from an EMBL/GenBank/DDBJ whole genome shotgun (WGS) entry which is preliminary data.</text>
</comment>
<dbReference type="InterPro" id="IPR012334">
    <property type="entry name" value="Pectin_lyas_fold"/>
</dbReference>
<dbReference type="Proteomes" id="UP000076603">
    <property type="component" value="Unassembled WGS sequence"/>
</dbReference>
<dbReference type="SMART" id="SM00710">
    <property type="entry name" value="PbH1"/>
    <property type="match status" value="5"/>
</dbReference>
<dbReference type="STRING" id="1121326.CLMAG_30390"/>
<evidence type="ECO:0000313" key="2">
    <source>
        <dbReference type="Proteomes" id="UP000076603"/>
    </source>
</evidence>
<dbReference type="RefSeq" id="WP_066623782.1">
    <property type="nucleotide sequence ID" value="NZ_FQXL01000027.1"/>
</dbReference>
<dbReference type="PATRIC" id="fig|1121326.3.peg.3065"/>
<name>A0A162SHV2_9CLOT</name>
<dbReference type="GO" id="GO:0008745">
    <property type="term" value="F:N-acetylmuramoyl-L-alanine amidase activity"/>
    <property type="evidence" value="ECO:0007669"/>
    <property type="project" value="UniProtKB-EC"/>
</dbReference>
<dbReference type="Pfam" id="PF04122">
    <property type="entry name" value="CW_binding_2"/>
    <property type="match status" value="3"/>
</dbReference>
<dbReference type="EC" id="3.5.1.28" evidence="1"/>
<dbReference type="PANTHER" id="PTHR30032:SF8">
    <property type="entry name" value="GERMINATION-SPECIFIC N-ACETYLMURAMOYL-L-ALANINE AMIDASE"/>
    <property type="match status" value="1"/>
</dbReference>
<gene>
    <name evidence="1" type="primary">lytC_15</name>
    <name evidence="1" type="ORF">CLMAG_30390</name>
</gene>
<dbReference type="SUPFAM" id="SSF51126">
    <property type="entry name" value="Pectin lyase-like"/>
    <property type="match status" value="1"/>
</dbReference>
<dbReference type="InterPro" id="IPR007253">
    <property type="entry name" value="Cell_wall-bd_2"/>
</dbReference>
<dbReference type="InterPro" id="IPR051922">
    <property type="entry name" value="Bact_Sporulation_Assoc"/>
</dbReference>
<dbReference type="InterPro" id="IPR011050">
    <property type="entry name" value="Pectin_lyase_fold/virulence"/>
</dbReference>
<dbReference type="AlphaFoldDB" id="A0A162SHV2"/>
<keyword evidence="2" id="KW-1185">Reference proteome</keyword>
<sequence length="607" mass="66891">MNNLIFYFRKSTKLKKLYVQILISISILFISLLTISTTTVQASNDTAVSNITVKRVSGNDRYSTSLAISKEGWKSSDYAILTSGENYPDALSAAPLAKKYNCPIILTSKYSLSDNIISELKRLAVKEVFILGGSGVISDNIDIQLHSININISRIAGADRYETSSKIAENLGTCDEIFIANGENFADALSAAPIASIKNIPILLSPSDSLNKTSAAFINSKNIYKSYVVGDAASLSEDIFNSVTKLNPERIDGNDKYDRNINVITKFKDQIDFSTIFIASGNDFPDSLSGCALAAKTNSPVILVNNNNFDKIENLIKDRDIKNVMILGGEGAVPNNVKEELVNAVNPSGILTQKVVTVSNSKELIQNIAPNTKILLKSGDYNLLEPKILDNKYVVYNQVFDGYELEIKDIDNFTIEGDKDSKVNLLIDPRYAYVMHFKNSNNINISGIVAGHYPDKGSCVGGVFRFEDCKDIKVNNSDLFGCGTEGLTLDNVDNLQFINSTIRDCSYGIMTINNSTNISFYNSTFKDNMEFYSINAIHSDASFVKCNIVNNKILSEDSGDLFNLDIYSKLSVSDSTIENNSVKNLTNEKNNITFKNIVFKGNDFDNN</sequence>
<dbReference type="Gene3D" id="2.160.20.10">
    <property type="entry name" value="Single-stranded right-handed beta-helix, Pectin lyase-like"/>
    <property type="match status" value="1"/>
</dbReference>
<dbReference type="EMBL" id="LWAE01000003">
    <property type="protein sequence ID" value="KZL91281.1"/>
    <property type="molecule type" value="Genomic_DNA"/>
</dbReference>